<reference evidence="4 5" key="1">
    <citation type="submission" date="2024-06" db="EMBL/GenBank/DDBJ databases">
        <title>The Natural Products Discovery Center: Release of the First 8490 Sequenced Strains for Exploring Actinobacteria Biosynthetic Diversity.</title>
        <authorList>
            <person name="Kalkreuter E."/>
            <person name="Kautsar S.A."/>
            <person name="Yang D."/>
            <person name="Bader C.D."/>
            <person name="Teijaro C.N."/>
            <person name="Fluegel L."/>
            <person name="Davis C.M."/>
            <person name="Simpson J.R."/>
            <person name="Lauterbach L."/>
            <person name="Steele A.D."/>
            <person name="Gui C."/>
            <person name="Meng S."/>
            <person name="Li G."/>
            <person name="Viehrig K."/>
            <person name="Ye F."/>
            <person name="Su P."/>
            <person name="Kiefer A.F."/>
            <person name="Nichols A."/>
            <person name="Cepeda A.J."/>
            <person name="Yan W."/>
            <person name="Fan B."/>
            <person name="Jiang Y."/>
            <person name="Adhikari A."/>
            <person name="Zheng C.-J."/>
            <person name="Schuster L."/>
            <person name="Cowan T.M."/>
            <person name="Smanski M.J."/>
            <person name="Chevrette M.G."/>
            <person name="De Carvalho L.P.S."/>
            <person name="Shen B."/>
        </authorList>
    </citation>
    <scope>NUCLEOTIDE SEQUENCE [LARGE SCALE GENOMIC DNA]</scope>
    <source>
        <strain evidence="4 5">NPDC019434</strain>
    </source>
</reference>
<dbReference type="EMBL" id="JBEYBR010000016">
    <property type="protein sequence ID" value="MEU2121955.1"/>
    <property type="molecule type" value="Genomic_DNA"/>
</dbReference>
<organism evidence="4 5">
    <name type="scientific">Nocardia niwae</name>
    <dbReference type="NCBI Taxonomy" id="626084"/>
    <lineage>
        <taxon>Bacteria</taxon>
        <taxon>Bacillati</taxon>
        <taxon>Actinomycetota</taxon>
        <taxon>Actinomycetes</taxon>
        <taxon>Mycobacteriales</taxon>
        <taxon>Nocardiaceae</taxon>
        <taxon>Nocardia</taxon>
    </lineage>
</organism>
<dbReference type="RefSeq" id="WP_357802942.1">
    <property type="nucleotide sequence ID" value="NZ_JBEYBM010000004.1"/>
</dbReference>
<comment type="caution">
    <text evidence="4">The sequence shown here is derived from an EMBL/GenBank/DDBJ whole genome shotgun (WGS) entry which is preliminary data.</text>
</comment>
<dbReference type="Gene3D" id="3.40.50.720">
    <property type="entry name" value="NAD(P)-binding Rossmann-like Domain"/>
    <property type="match status" value="1"/>
</dbReference>
<gene>
    <name evidence="4" type="ORF">ABZ507_08970</name>
</gene>
<protein>
    <submittedName>
        <fullName evidence="4">SDR family oxidoreductase</fullName>
    </submittedName>
</protein>
<evidence type="ECO:0000256" key="2">
    <source>
        <dbReference type="ARBA" id="ARBA00023002"/>
    </source>
</evidence>
<dbReference type="InterPro" id="IPR057326">
    <property type="entry name" value="KR_dom"/>
</dbReference>
<evidence type="ECO:0000256" key="1">
    <source>
        <dbReference type="ARBA" id="ARBA00006484"/>
    </source>
</evidence>
<dbReference type="Proteomes" id="UP001550535">
    <property type="component" value="Unassembled WGS sequence"/>
</dbReference>
<keyword evidence="5" id="KW-1185">Reference proteome</keyword>
<evidence type="ECO:0000313" key="5">
    <source>
        <dbReference type="Proteomes" id="UP001550535"/>
    </source>
</evidence>
<comment type="similarity">
    <text evidence="1">Belongs to the short-chain dehydrogenases/reductases (SDR) family.</text>
</comment>
<dbReference type="PANTHER" id="PTHR48107">
    <property type="entry name" value="NADPH-DEPENDENT ALDEHYDE REDUCTASE-LIKE PROTEIN, CHLOROPLASTIC-RELATED"/>
    <property type="match status" value="1"/>
</dbReference>
<feature type="domain" description="Ketoreductase" evidence="3">
    <location>
        <begin position="19"/>
        <end position="234"/>
    </location>
</feature>
<dbReference type="InterPro" id="IPR002347">
    <property type="entry name" value="SDR_fam"/>
</dbReference>
<accession>A0ABV2X7T8</accession>
<dbReference type="PANTHER" id="PTHR48107:SF7">
    <property type="entry name" value="RE15974P"/>
    <property type="match status" value="1"/>
</dbReference>
<dbReference type="PRINTS" id="PR00081">
    <property type="entry name" value="GDHRDH"/>
</dbReference>
<dbReference type="InterPro" id="IPR036291">
    <property type="entry name" value="NAD(P)-bd_dom_sf"/>
</dbReference>
<proteinExistence type="inferred from homology"/>
<name>A0ABV2X7T8_9NOCA</name>
<dbReference type="SUPFAM" id="SSF51735">
    <property type="entry name" value="NAD(P)-binding Rossmann-fold domains"/>
    <property type="match status" value="1"/>
</dbReference>
<dbReference type="SMART" id="SM00822">
    <property type="entry name" value="PKS_KR"/>
    <property type="match status" value="1"/>
</dbReference>
<evidence type="ECO:0000313" key="4">
    <source>
        <dbReference type="EMBL" id="MEU2121955.1"/>
    </source>
</evidence>
<evidence type="ECO:0000259" key="3">
    <source>
        <dbReference type="SMART" id="SM00822"/>
    </source>
</evidence>
<dbReference type="Pfam" id="PF13561">
    <property type="entry name" value="adh_short_C2"/>
    <property type="match status" value="1"/>
</dbReference>
<keyword evidence="2" id="KW-0560">Oxidoreductase</keyword>
<sequence length="261" mass="26690">MTTSMSPAATSSRPLAGRGALITGGSRGIGRAITAKLAASGATVVFTYHTRSEAAETLVAEIAERGGRASAVRLDLGDPDQVTAAFAAADTVFQQAGVGLDILVANAGVFASAPLADAGIEEWDRVMAVNARGTFLTLRQAAPRLRDGGRVVTLSTVGTYWPSPGEAIYAASKAAIEQLTRVASREFGHRGITANTISLGPTDTELLRCGAQPGAVDGAAAMTALGRIGRPADAADLVALLVHPDNRWVTGQNIRADGGLT</sequence>
<dbReference type="PRINTS" id="PR00080">
    <property type="entry name" value="SDRFAMILY"/>
</dbReference>